<organism evidence="1 2">
    <name type="scientific">Mycena pura</name>
    <dbReference type="NCBI Taxonomy" id="153505"/>
    <lineage>
        <taxon>Eukaryota</taxon>
        <taxon>Fungi</taxon>
        <taxon>Dikarya</taxon>
        <taxon>Basidiomycota</taxon>
        <taxon>Agaricomycotina</taxon>
        <taxon>Agaricomycetes</taxon>
        <taxon>Agaricomycetidae</taxon>
        <taxon>Agaricales</taxon>
        <taxon>Marasmiineae</taxon>
        <taxon>Mycenaceae</taxon>
        <taxon>Mycena</taxon>
    </lineage>
</organism>
<protein>
    <submittedName>
        <fullName evidence="1">Uncharacterized protein</fullName>
    </submittedName>
</protein>
<comment type="caution">
    <text evidence="1">The sequence shown here is derived from an EMBL/GenBank/DDBJ whole genome shotgun (WGS) entry which is preliminary data.</text>
</comment>
<name>A0AAD6Y3X7_9AGAR</name>
<evidence type="ECO:0000313" key="2">
    <source>
        <dbReference type="Proteomes" id="UP001219525"/>
    </source>
</evidence>
<sequence>MTQRSVTESHRVAFVVFVLSQNMLSSFSSGLPREIPRPLILRLESIIGANTQQEMDDWHNFCAAQEHPDIKLIVVKTGMFTSNRTRGFFPPKFLSNITDENWVIPPNHSNIIETARNAETSIRVAIGLLTAILQFVVFTIKSSSAQQRQGRAELLKIERDGVMRHRWNGV</sequence>
<evidence type="ECO:0000313" key="1">
    <source>
        <dbReference type="EMBL" id="KAJ7195348.1"/>
    </source>
</evidence>
<gene>
    <name evidence="1" type="ORF">GGX14DRAFT_404057</name>
</gene>
<keyword evidence="2" id="KW-1185">Reference proteome</keyword>
<accession>A0AAD6Y3X7</accession>
<dbReference type="Proteomes" id="UP001219525">
    <property type="component" value="Unassembled WGS sequence"/>
</dbReference>
<proteinExistence type="predicted"/>
<dbReference type="EMBL" id="JARJCW010000091">
    <property type="protein sequence ID" value="KAJ7195348.1"/>
    <property type="molecule type" value="Genomic_DNA"/>
</dbReference>
<reference evidence="1" key="1">
    <citation type="submission" date="2023-03" db="EMBL/GenBank/DDBJ databases">
        <title>Massive genome expansion in bonnet fungi (Mycena s.s.) driven by repeated elements and novel gene families across ecological guilds.</title>
        <authorList>
            <consortium name="Lawrence Berkeley National Laboratory"/>
            <person name="Harder C.B."/>
            <person name="Miyauchi S."/>
            <person name="Viragh M."/>
            <person name="Kuo A."/>
            <person name="Thoen E."/>
            <person name="Andreopoulos B."/>
            <person name="Lu D."/>
            <person name="Skrede I."/>
            <person name="Drula E."/>
            <person name="Henrissat B."/>
            <person name="Morin E."/>
            <person name="Kohler A."/>
            <person name="Barry K."/>
            <person name="LaButti K."/>
            <person name="Morin E."/>
            <person name="Salamov A."/>
            <person name="Lipzen A."/>
            <person name="Mereny Z."/>
            <person name="Hegedus B."/>
            <person name="Baldrian P."/>
            <person name="Stursova M."/>
            <person name="Weitz H."/>
            <person name="Taylor A."/>
            <person name="Grigoriev I.V."/>
            <person name="Nagy L.G."/>
            <person name="Martin F."/>
            <person name="Kauserud H."/>
        </authorList>
    </citation>
    <scope>NUCLEOTIDE SEQUENCE</scope>
    <source>
        <strain evidence="1">9144</strain>
    </source>
</reference>
<dbReference type="AlphaFoldDB" id="A0AAD6Y3X7"/>